<dbReference type="RefSeq" id="WP_036707912.1">
    <property type="nucleotide sequence ID" value="NZ_BORW01000028.1"/>
</dbReference>
<proteinExistence type="predicted"/>
<evidence type="ECO:0000313" key="2">
    <source>
        <dbReference type="Proteomes" id="UP000680638"/>
    </source>
</evidence>
<protein>
    <recommendedName>
        <fullName evidence="3">Helix-turn-helix conjugative transposon-like domain-containing protein</fullName>
    </recommendedName>
</protein>
<keyword evidence="2" id="KW-1185">Reference proteome</keyword>
<accession>A0ABQ4M122</accession>
<dbReference type="EMBL" id="BORW01000028">
    <property type="protein sequence ID" value="GIO69231.1"/>
    <property type="molecule type" value="Genomic_DNA"/>
</dbReference>
<reference evidence="1 2" key="1">
    <citation type="submission" date="2021-03" db="EMBL/GenBank/DDBJ databases">
        <title>Antimicrobial resistance genes in bacteria isolated from Japanese honey, and their potential for conferring macrolide and lincosamide resistance in the American foulbrood pathogen Paenibacillus larvae.</title>
        <authorList>
            <person name="Okamoto M."/>
            <person name="Kumagai M."/>
            <person name="Kanamori H."/>
            <person name="Takamatsu D."/>
        </authorList>
    </citation>
    <scope>NUCLEOTIDE SEQUENCE [LARGE SCALE GENOMIC DNA]</scope>
    <source>
        <strain evidence="1 2">J21TS3</strain>
    </source>
</reference>
<name>A0ABQ4M122_9BACL</name>
<gene>
    <name evidence="1" type="ORF">J21TS3_40520</name>
</gene>
<sequence>MQDLQLPQIVSDILAGDPAKYELIMRKYQRAIREAVLFALVTDKRIYMIIIKEVHLDLGNHFEPWIREER</sequence>
<dbReference type="Proteomes" id="UP000680638">
    <property type="component" value="Unassembled WGS sequence"/>
</dbReference>
<comment type="caution">
    <text evidence="1">The sequence shown here is derived from an EMBL/GenBank/DDBJ whole genome shotgun (WGS) entry which is preliminary data.</text>
</comment>
<evidence type="ECO:0000313" key="1">
    <source>
        <dbReference type="EMBL" id="GIO69231.1"/>
    </source>
</evidence>
<organism evidence="1 2">
    <name type="scientific">Paenibacillus cookii</name>
    <dbReference type="NCBI Taxonomy" id="157839"/>
    <lineage>
        <taxon>Bacteria</taxon>
        <taxon>Bacillati</taxon>
        <taxon>Bacillota</taxon>
        <taxon>Bacilli</taxon>
        <taxon>Bacillales</taxon>
        <taxon>Paenibacillaceae</taxon>
        <taxon>Paenibacillus</taxon>
    </lineage>
</organism>
<evidence type="ECO:0008006" key="3">
    <source>
        <dbReference type="Google" id="ProtNLM"/>
    </source>
</evidence>